<organism evidence="1 2">
    <name type="scientific">Quercus lobata</name>
    <name type="common">Valley oak</name>
    <dbReference type="NCBI Taxonomy" id="97700"/>
    <lineage>
        <taxon>Eukaryota</taxon>
        <taxon>Viridiplantae</taxon>
        <taxon>Streptophyta</taxon>
        <taxon>Embryophyta</taxon>
        <taxon>Tracheophyta</taxon>
        <taxon>Spermatophyta</taxon>
        <taxon>Magnoliopsida</taxon>
        <taxon>eudicotyledons</taxon>
        <taxon>Gunneridae</taxon>
        <taxon>Pentapetalae</taxon>
        <taxon>rosids</taxon>
        <taxon>fabids</taxon>
        <taxon>Fagales</taxon>
        <taxon>Fagaceae</taxon>
        <taxon>Quercus</taxon>
    </lineage>
</organism>
<proteinExistence type="predicted"/>
<dbReference type="Gramene" id="QL02p065531:mrna">
    <property type="protein sequence ID" value="QL02p065531:mrna"/>
    <property type="gene ID" value="QL02p065531"/>
</dbReference>
<dbReference type="InParanoid" id="A0A7N2KYW5"/>
<accession>A0A7N2KYW5</accession>
<evidence type="ECO:0000313" key="1">
    <source>
        <dbReference type="EnsemblPlants" id="QL02p065531:mrna"/>
    </source>
</evidence>
<dbReference type="EnsemblPlants" id="QL02p065531:mrna">
    <property type="protein sequence ID" value="QL02p065531:mrna"/>
    <property type="gene ID" value="QL02p065531"/>
</dbReference>
<evidence type="ECO:0000313" key="2">
    <source>
        <dbReference type="Proteomes" id="UP000594261"/>
    </source>
</evidence>
<protein>
    <submittedName>
        <fullName evidence="1">Uncharacterized protein</fullName>
    </submittedName>
</protein>
<dbReference type="Proteomes" id="UP000594261">
    <property type="component" value="Chromosome 2"/>
</dbReference>
<reference evidence="2" key="1">
    <citation type="journal article" date="2016" name="G3 (Bethesda)">
        <title>First Draft Assembly and Annotation of the Genome of a California Endemic Oak Quercus lobata Nee (Fagaceae).</title>
        <authorList>
            <person name="Sork V.L."/>
            <person name="Fitz-Gibbon S.T."/>
            <person name="Puiu D."/>
            <person name="Crepeau M."/>
            <person name="Gugger P.F."/>
            <person name="Sherman R."/>
            <person name="Stevens K."/>
            <person name="Langley C.H."/>
            <person name="Pellegrini M."/>
            <person name="Salzberg S.L."/>
        </authorList>
    </citation>
    <scope>NUCLEOTIDE SEQUENCE [LARGE SCALE GENOMIC DNA]</scope>
    <source>
        <strain evidence="2">cv. SW786</strain>
    </source>
</reference>
<dbReference type="AlphaFoldDB" id="A0A7N2KYW5"/>
<reference evidence="1" key="2">
    <citation type="submission" date="2021-01" db="UniProtKB">
        <authorList>
            <consortium name="EnsemblPlants"/>
        </authorList>
    </citation>
    <scope>IDENTIFICATION</scope>
</reference>
<sequence>MFNSCFLGRKGLSSPPRTRKGKEKKGESVWADPAVAFGRDHNVIFADELKALSSVPSHELISRHIHKLVQVLGESLRLTTDYLLTEEKVVMGNSRAEAIEAESSRLGKDLIRAMDLANEAKIKLKEVTSLVILPIRGAILLDENLGVILFNTKHIRATTSLSAQFNFNNNNSSTYHCNGFVHECLIMEGIDSELIFKDSVHTTRMLDEVNPKSIVDNAAQFANKAAVDVCGRGKSYKSCLPNPNCPPLGPKPSV</sequence>
<keyword evidence="2" id="KW-1185">Reference proteome</keyword>
<name>A0A7N2KYW5_QUELO</name>